<name>A0ABU5KPT4_9BACL</name>
<sequence>MMFLVQILPIALVLLIFTLFWRRREQQLKPKKQRIFTGKLLRTRLIYIIYSGVLLVAMAAYYILPVSADDTNAMSEAEPSDYYFDLYGPAQQNRFDDIAPEFLVEQKQYDFSMDRLIIPAPGYGSSYGDVLIAVTKDEEVDREILIDIYETPVVLNGYDITETIKRAEVSIAAGTVNVENSFHTNRLQFNQFNPPVAAQQFMKGERADLASGLNYSSGMSVIHLRVPAHIEIQSDPEAEVIEFKAQ</sequence>
<accession>A0ABU5KPT4</accession>
<keyword evidence="1" id="KW-0472">Membrane</keyword>
<organism evidence="2 3">
    <name type="scientific">Jeotgalibacillus haloalkalitolerans</name>
    <dbReference type="NCBI Taxonomy" id="3104292"/>
    <lineage>
        <taxon>Bacteria</taxon>
        <taxon>Bacillati</taxon>
        <taxon>Bacillota</taxon>
        <taxon>Bacilli</taxon>
        <taxon>Bacillales</taxon>
        <taxon>Caryophanaceae</taxon>
        <taxon>Jeotgalibacillus</taxon>
    </lineage>
</organism>
<gene>
    <name evidence="2" type="ORF">UFB30_13570</name>
</gene>
<protein>
    <submittedName>
        <fullName evidence="2">Uncharacterized protein</fullName>
    </submittedName>
</protein>
<feature type="transmembrane region" description="Helical" evidence="1">
    <location>
        <begin position="6"/>
        <end position="24"/>
    </location>
</feature>
<reference evidence="2 3" key="1">
    <citation type="submission" date="2023-12" db="EMBL/GenBank/DDBJ databases">
        <title>Jeotgalibacillus haloalkaliphilus sp. nov., a novel salt-tolerant bacteria, isolated from the estuary of the Fenhe River into the Yellow River.</title>
        <authorList>
            <person name="Li Y."/>
        </authorList>
    </citation>
    <scope>NUCLEOTIDE SEQUENCE [LARGE SCALE GENOMIC DNA]</scope>
    <source>
        <strain evidence="2 3">HH7-29</strain>
    </source>
</reference>
<evidence type="ECO:0000256" key="1">
    <source>
        <dbReference type="SAM" id="Phobius"/>
    </source>
</evidence>
<dbReference type="Proteomes" id="UP001292084">
    <property type="component" value="Unassembled WGS sequence"/>
</dbReference>
<proteinExistence type="predicted"/>
<dbReference type="EMBL" id="JAXQNN010000005">
    <property type="protein sequence ID" value="MDZ5713257.1"/>
    <property type="molecule type" value="Genomic_DNA"/>
</dbReference>
<evidence type="ECO:0000313" key="2">
    <source>
        <dbReference type="EMBL" id="MDZ5713257.1"/>
    </source>
</evidence>
<dbReference type="RefSeq" id="WP_322422222.1">
    <property type="nucleotide sequence ID" value="NZ_JAXQNN010000005.1"/>
</dbReference>
<keyword evidence="1" id="KW-1133">Transmembrane helix</keyword>
<comment type="caution">
    <text evidence="2">The sequence shown here is derived from an EMBL/GenBank/DDBJ whole genome shotgun (WGS) entry which is preliminary data.</text>
</comment>
<evidence type="ECO:0000313" key="3">
    <source>
        <dbReference type="Proteomes" id="UP001292084"/>
    </source>
</evidence>
<feature type="transmembrane region" description="Helical" evidence="1">
    <location>
        <begin position="45"/>
        <end position="64"/>
    </location>
</feature>
<keyword evidence="1" id="KW-0812">Transmembrane</keyword>
<keyword evidence="3" id="KW-1185">Reference proteome</keyword>